<gene>
    <name evidence="2" type="ORF">H9Q77_01155</name>
</gene>
<protein>
    <submittedName>
        <fullName evidence="2">Uncharacterized protein</fullName>
    </submittedName>
</protein>
<dbReference type="AlphaFoldDB" id="A0A7G9FW79"/>
<sequence>MKKRLKYALAILFALTLLVNGSFSALAATESDVLLPYREKLNLLNEELGTQYKIPTNEELAVTDMTVQELNDFYTSMDLNEFEEYILEMHDQNAKNSEARIQNVIAVNDGISARATETEQFYYYSSSNRNYFTLKSKIVTVNNVAYYNSFVNAGYNSKATGYPYYVPMSISYSVSSDSRQMTVSYNCSKYISATLIDTGYYTINVTYTAGA</sequence>
<evidence type="ECO:0000313" key="3">
    <source>
        <dbReference type="Proteomes" id="UP000515981"/>
    </source>
</evidence>
<proteinExistence type="predicted"/>
<dbReference type="RefSeq" id="WP_249326356.1">
    <property type="nucleotide sequence ID" value="NZ_CP060633.1"/>
</dbReference>
<evidence type="ECO:0000256" key="1">
    <source>
        <dbReference type="SAM" id="SignalP"/>
    </source>
</evidence>
<organism evidence="2 3">
    <name type="scientific">Simiaoa sunii</name>
    <dbReference type="NCBI Taxonomy" id="2763672"/>
    <lineage>
        <taxon>Bacteria</taxon>
        <taxon>Bacillati</taxon>
        <taxon>Bacillota</taxon>
        <taxon>Clostridia</taxon>
        <taxon>Lachnospirales</taxon>
        <taxon>Lachnospiraceae</taxon>
        <taxon>Simiaoa</taxon>
    </lineage>
</organism>
<dbReference type="EMBL" id="CP060633">
    <property type="protein sequence ID" value="QNM02811.1"/>
    <property type="molecule type" value="Genomic_DNA"/>
</dbReference>
<accession>A0A7G9FW79</accession>
<keyword evidence="1" id="KW-0732">Signal</keyword>
<keyword evidence="3" id="KW-1185">Reference proteome</keyword>
<name>A0A7G9FW79_9FIRM</name>
<evidence type="ECO:0000313" key="2">
    <source>
        <dbReference type="EMBL" id="QNM02811.1"/>
    </source>
</evidence>
<dbReference type="Proteomes" id="UP000515981">
    <property type="component" value="Chromosome"/>
</dbReference>
<feature type="signal peptide" evidence="1">
    <location>
        <begin position="1"/>
        <end position="27"/>
    </location>
</feature>
<reference evidence="2 3" key="1">
    <citation type="submission" date="2020-08" db="EMBL/GenBank/DDBJ databases">
        <authorList>
            <person name="Liu C."/>
            <person name="Sun Q."/>
        </authorList>
    </citation>
    <scope>NUCLEOTIDE SEQUENCE [LARGE SCALE GENOMIC DNA]</scope>
    <source>
        <strain evidence="2 3">NSJ-8</strain>
    </source>
</reference>
<feature type="chain" id="PRO_5028993975" evidence="1">
    <location>
        <begin position="28"/>
        <end position="211"/>
    </location>
</feature>
<dbReference type="KEGG" id="ssun:H9Q77_01155"/>